<dbReference type="PANTHER" id="PTHR19277:SF161">
    <property type="entry name" value="LAMININ G DOMAIN-CONTAINING PROTEIN"/>
    <property type="match status" value="1"/>
</dbReference>
<dbReference type="InterPro" id="IPR016187">
    <property type="entry name" value="CTDL_fold"/>
</dbReference>
<comment type="caution">
    <text evidence="8">The sequence shown here is derived from an EMBL/GenBank/DDBJ whole genome shotgun (WGS) entry which is preliminary data.</text>
</comment>
<evidence type="ECO:0000259" key="7">
    <source>
        <dbReference type="SMART" id="SM00159"/>
    </source>
</evidence>
<dbReference type="SMART" id="SM00159">
    <property type="entry name" value="PTX"/>
    <property type="match status" value="1"/>
</dbReference>
<dbReference type="SUPFAM" id="SSF49899">
    <property type="entry name" value="Concanavalin A-like lectins/glucanases"/>
    <property type="match status" value="1"/>
</dbReference>
<dbReference type="PRINTS" id="PR00895">
    <property type="entry name" value="PENTAXIN"/>
</dbReference>
<keyword evidence="6" id="KW-0732">Signal</keyword>
<keyword evidence="4" id="KW-1015">Disulfide bond</keyword>
<reference evidence="8" key="1">
    <citation type="submission" date="2020-07" db="EMBL/GenBank/DDBJ databases">
        <title>The High-quality genome of the commercially important snow crab, Chionoecetes opilio.</title>
        <authorList>
            <person name="Jeong J.-H."/>
            <person name="Ryu S."/>
        </authorList>
    </citation>
    <scope>NUCLEOTIDE SEQUENCE</scope>
    <source>
        <strain evidence="8">MADBK_172401_WGS</strain>
        <tissue evidence="8">Digestive gland</tissue>
    </source>
</reference>
<dbReference type="Gene3D" id="3.10.100.10">
    <property type="entry name" value="Mannose-Binding Protein A, subunit A"/>
    <property type="match status" value="1"/>
</dbReference>
<dbReference type="Proteomes" id="UP000770661">
    <property type="component" value="Unassembled WGS sequence"/>
</dbReference>
<comment type="cofactor">
    <cofactor evidence="1">
        <name>Ca(2+)</name>
        <dbReference type="ChEBI" id="CHEBI:29108"/>
    </cofactor>
</comment>
<sequence>MSAAQESLGKPSAVSLVTAVLVLTTAWAQDFPTGASLTLQADGIPTNLSAAFWAGEALPDTMEISVCVYLKFLRGRDNYDTLVSYATHNNTNELYIGFAYPSRLFEVWWGYSLIVRANVTSDILRWWRLCYVHNFTTHSYTVYWNDRVFTGSFQGPEALSGGGILVLGQDQDTLGGGFVFSQSLNAVLKDFRFYTRAVTSQEAVDYTSCRPSSQDLKPHMDFTHLLSDWRLQGSVEVGVVEMSEVCQEESVFHLVFPEKRTFPEAAALCEGVGGNVAAPTTPKENQLILSSVSPYLQQCLDASGEVVFLGFKSDPATRTLTHYNTGAVAQFTNLTSSNNTGKLCLGFQMTVNFQGSWLPILCKHRICTLCAFHALSRLKVCPRCVCLNINQS</sequence>
<dbReference type="InterPro" id="IPR013320">
    <property type="entry name" value="ConA-like_dom_sf"/>
</dbReference>
<dbReference type="OrthoDB" id="19606at2759"/>
<evidence type="ECO:0000256" key="3">
    <source>
        <dbReference type="ARBA" id="ARBA00022837"/>
    </source>
</evidence>
<gene>
    <name evidence="8" type="primary">ADGRD2</name>
    <name evidence="8" type="ORF">GWK47_025003</name>
</gene>
<keyword evidence="3" id="KW-0106">Calcium</keyword>
<name>A0A8J5BSU7_CHIOP</name>
<organism evidence="8 9">
    <name type="scientific">Chionoecetes opilio</name>
    <name type="common">Atlantic snow crab</name>
    <name type="synonym">Cancer opilio</name>
    <dbReference type="NCBI Taxonomy" id="41210"/>
    <lineage>
        <taxon>Eukaryota</taxon>
        <taxon>Metazoa</taxon>
        <taxon>Ecdysozoa</taxon>
        <taxon>Arthropoda</taxon>
        <taxon>Crustacea</taxon>
        <taxon>Multicrustacea</taxon>
        <taxon>Malacostraca</taxon>
        <taxon>Eumalacostraca</taxon>
        <taxon>Eucarida</taxon>
        <taxon>Decapoda</taxon>
        <taxon>Pleocyemata</taxon>
        <taxon>Brachyura</taxon>
        <taxon>Eubrachyura</taxon>
        <taxon>Majoidea</taxon>
        <taxon>Majidae</taxon>
        <taxon>Chionoecetes</taxon>
    </lineage>
</organism>
<dbReference type="PANTHER" id="PTHR19277">
    <property type="entry name" value="PENTRAXIN"/>
    <property type="match status" value="1"/>
</dbReference>
<keyword evidence="2" id="KW-0479">Metal-binding</keyword>
<feature type="signal peptide" evidence="6">
    <location>
        <begin position="1"/>
        <end position="28"/>
    </location>
</feature>
<dbReference type="EMBL" id="JACEEZ010025244">
    <property type="protein sequence ID" value="KAG0702852.1"/>
    <property type="molecule type" value="Genomic_DNA"/>
</dbReference>
<dbReference type="SUPFAM" id="SSF56436">
    <property type="entry name" value="C-type lectin-like"/>
    <property type="match status" value="1"/>
</dbReference>
<evidence type="ECO:0000313" key="8">
    <source>
        <dbReference type="EMBL" id="KAG0702852.1"/>
    </source>
</evidence>
<dbReference type="InterPro" id="IPR016186">
    <property type="entry name" value="C-type_lectin-like/link_sf"/>
</dbReference>
<dbReference type="InterPro" id="IPR001759">
    <property type="entry name" value="PTX_dom"/>
</dbReference>
<evidence type="ECO:0000256" key="2">
    <source>
        <dbReference type="ARBA" id="ARBA00022723"/>
    </source>
</evidence>
<feature type="chain" id="PRO_5035262702" evidence="6">
    <location>
        <begin position="29"/>
        <end position="392"/>
    </location>
</feature>
<dbReference type="Pfam" id="PF00354">
    <property type="entry name" value="Pentaxin"/>
    <property type="match status" value="1"/>
</dbReference>
<dbReference type="AlphaFoldDB" id="A0A8J5BSU7"/>
<keyword evidence="8" id="KW-0675">Receptor</keyword>
<feature type="domain" description="Pentraxin (PTX)" evidence="7">
    <location>
        <begin position="34"/>
        <end position="247"/>
    </location>
</feature>
<dbReference type="Gene3D" id="2.60.120.200">
    <property type="match status" value="1"/>
</dbReference>
<proteinExistence type="predicted"/>
<evidence type="ECO:0000256" key="5">
    <source>
        <dbReference type="ARBA" id="ARBA00023180"/>
    </source>
</evidence>
<dbReference type="GO" id="GO:0046872">
    <property type="term" value="F:metal ion binding"/>
    <property type="evidence" value="ECO:0007669"/>
    <property type="project" value="UniProtKB-KW"/>
</dbReference>
<dbReference type="InterPro" id="IPR051360">
    <property type="entry name" value="Neuronal_Pentraxin_Related"/>
</dbReference>
<protein>
    <submittedName>
        <fullName evidence="8">Adhesion G-protein coupled receptor D2</fullName>
    </submittedName>
</protein>
<keyword evidence="9" id="KW-1185">Reference proteome</keyword>
<keyword evidence="5" id="KW-0325">Glycoprotein</keyword>
<evidence type="ECO:0000313" key="9">
    <source>
        <dbReference type="Proteomes" id="UP000770661"/>
    </source>
</evidence>
<evidence type="ECO:0000256" key="6">
    <source>
        <dbReference type="SAM" id="SignalP"/>
    </source>
</evidence>
<accession>A0A8J5BSU7</accession>
<evidence type="ECO:0000256" key="1">
    <source>
        <dbReference type="ARBA" id="ARBA00001913"/>
    </source>
</evidence>
<evidence type="ECO:0000256" key="4">
    <source>
        <dbReference type="ARBA" id="ARBA00023157"/>
    </source>
</evidence>